<gene>
    <name evidence="2" type="ORF">FRZ67_17295</name>
</gene>
<dbReference type="AlphaFoldDB" id="A0A5B8VF69"/>
<organism evidence="2 3">
    <name type="scientific">Panacibacter ginsenosidivorans</name>
    <dbReference type="NCBI Taxonomy" id="1813871"/>
    <lineage>
        <taxon>Bacteria</taxon>
        <taxon>Pseudomonadati</taxon>
        <taxon>Bacteroidota</taxon>
        <taxon>Chitinophagia</taxon>
        <taxon>Chitinophagales</taxon>
        <taxon>Chitinophagaceae</taxon>
        <taxon>Panacibacter</taxon>
    </lineage>
</organism>
<evidence type="ECO:0000313" key="3">
    <source>
        <dbReference type="Proteomes" id="UP000321533"/>
    </source>
</evidence>
<dbReference type="Proteomes" id="UP000321533">
    <property type="component" value="Chromosome"/>
</dbReference>
<proteinExistence type="predicted"/>
<evidence type="ECO:0000313" key="2">
    <source>
        <dbReference type="EMBL" id="QEC68978.1"/>
    </source>
</evidence>
<keyword evidence="3" id="KW-1185">Reference proteome</keyword>
<dbReference type="EMBL" id="CP042435">
    <property type="protein sequence ID" value="QEC68978.1"/>
    <property type="molecule type" value="Genomic_DNA"/>
</dbReference>
<reference evidence="2 3" key="1">
    <citation type="journal article" date="2016" name="Int. J. Syst. Evol. Microbiol.">
        <title>Panacibacter ginsenosidivorans gen. nov., sp. nov., with ginsenoside converting activity isolated from soil of a ginseng field.</title>
        <authorList>
            <person name="Siddiqi M.Z."/>
            <person name="Muhammad Shafi S."/>
            <person name="Choi K.D."/>
            <person name="Im W.T."/>
        </authorList>
    </citation>
    <scope>NUCLEOTIDE SEQUENCE [LARGE SCALE GENOMIC DNA]</scope>
    <source>
        <strain evidence="2 3">Gsoil1550</strain>
    </source>
</reference>
<dbReference type="RefSeq" id="WP_147191565.1">
    <property type="nucleotide sequence ID" value="NZ_CP042435.1"/>
</dbReference>
<evidence type="ECO:0000256" key="1">
    <source>
        <dbReference type="SAM" id="Coils"/>
    </source>
</evidence>
<dbReference type="KEGG" id="pgin:FRZ67_17295"/>
<protein>
    <submittedName>
        <fullName evidence="2">Uncharacterized protein</fullName>
    </submittedName>
</protein>
<name>A0A5B8VF69_9BACT</name>
<keyword evidence="1" id="KW-0175">Coiled coil</keyword>
<feature type="coiled-coil region" evidence="1">
    <location>
        <begin position="61"/>
        <end position="92"/>
    </location>
</feature>
<sequence>MPLTSGFSIRMVCQQTAIPEYEYSNMESGAIIDEQEAELLGTLLGVEPYYLKDYSMQLQFINAAQLMLNAKNKKIRQLANALKRKIKTTNKRLSKPCTTNLNS</sequence>
<accession>A0A5B8VF69</accession>